<dbReference type="InterPro" id="IPR015424">
    <property type="entry name" value="PyrdxlP-dep_Trfase"/>
</dbReference>
<dbReference type="Pfam" id="PF00155">
    <property type="entry name" value="Aminotran_1_2"/>
    <property type="match status" value="1"/>
</dbReference>
<dbReference type="EMBL" id="LMAR01000044">
    <property type="protein sequence ID" value="KQK29925.1"/>
    <property type="molecule type" value="Genomic_DNA"/>
</dbReference>
<dbReference type="PANTHER" id="PTHR43643">
    <property type="entry name" value="HISTIDINOL-PHOSPHATE AMINOTRANSFERASE 2"/>
    <property type="match status" value="1"/>
</dbReference>
<gene>
    <name evidence="9" type="primary">hisC</name>
    <name evidence="11" type="ORF">ARD30_15840</name>
    <name evidence="12" type="ORF">SAMN05660750_01898</name>
</gene>
<reference evidence="12 14" key="2">
    <citation type="submission" date="2017-02" db="EMBL/GenBank/DDBJ databases">
        <authorList>
            <person name="Peterson S.W."/>
        </authorList>
    </citation>
    <scope>NUCLEOTIDE SEQUENCE [LARGE SCALE GENOMIC DNA]</scope>
    <source>
        <strain evidence="12 14">DSM 9653</strain>
    </source>
</reference>
<evidence type="ECO:0000259" key="10">
    <source>
        <dbReference type="Pfam" id="PF00155"/>
    </source>
</evidence>
<reference evidence="11 13" key="1">
    <citation type="submission" date="2015-10" db="EMBL/GenBank/DDBJ databases">
        <title>Draft genome of Bosea thiooxidans.</title>
        <authorList>
            <person name="Wang X."/>
        </authorList>
    </citation>
    <scope>NUCLEOTIDE SEQUENCE [LARGE SCALE GENOMIC DNA]</scope>
    <source>
        <strain evidence="11 13">CGMCC 9174</strain>
    </source>
</reference>
<evidence type="ECO:0000256" key="4">
    <source>
        <dbReference type="ARBA" id="ARBA00011738"/>
    </source>
</evidence>
<dbReference type="InterPro" id="IPR015422">
    <property type="entry name" value="PyrdxlP-dep_Trfase_small"/>
</dbReference>
<dbReference type="InterPro" id="IPR005861">
    <property type="entry name" value="HisP_aminotrans"/>
</dbReference>
<evidence type="ECO:0000256" key="7">
    <source>
        <dbReference type="ARBA" id="ARBA00022898"/>
    </source>
</evidence>
<feature type="modified residue" description="N6-(pyridoxal phosphate)lysine" evidence="9">
    <location>
        <position position="223"/>
    </location>
</feature>
<dbReference type="Proteomes" id="UP000190130">
    <property type="component" value="Unassembled WGS sequence"/>
</dbReference>
<accession>A0A0Q3I5C0</accession>
<keyword evidence="7 9" id="KW-0663">Pyridoxal phosphate</keyword>
<dbReference type="PANTHER" id="PTHR43643:SF3">
    <property type="entry name" value="HISTIDINOL-PHOSPHATE AMINOTRANSFERASE"/>
    <property type="match status" value="1"/>
</dbReference>
<keyword evidence="6 9" id="KW-0808">Transferase</keyword>
<keyword evidence="13" id="KW-1185">Reference proteome</keyword>
<dbReference type="Proteomes" id="UP000051562">
    <property type="component" value="Unassembled WGS sequence"/>
</dbReference>
<dbReference type="OrthoDB" id="9809616at2"/>
<comment type="subunit">
    <text evidence="4 9">Homodimer.</text>
</comment>
<dbReference type="EC" id="2.6.1.9" evidence="9"/>
<keyword evidence="5 9" id="KW-0032">Aminotransferase</keyword>
<evidence type="ECO:0000256" key="8">
    <source>
        <dbReference type="ARBA" id="ARBA00047481"/>
    </source>
</evidence>
<dbReference type="Gene3D" id="3.40.640.10">
    <property type="entry name" value="Type I PLP-dependent aspartate aminotransferase-like (Major domain)"/>
    <property type="match status" value="1"/>
</dbReference>
<dbReference type="EMBL" id="FUYX01000004">
    <property type="protein sequence ID" value="SKB68987.1"/>
    <property type="molecule type" value="Genomic_DNA"/>
</dbReference>
<dbReference type="InterPro" id="IPR050106">
    <property type="entry name" value="HistidinolP_aminotransfase"/>
</dbReference>
<evidence type="ECO:0000256" key="6">
    <source>
        <dbReference type="ARBA" id="ARBA00022679"/>
    </source>
</evidence>
<dbReference type="NCBIfam" id="TIGR01141">
    <property type="entry name" value="hisC"/>
    <property type="match status" value="1"/>
</dbReference>
<dbReference type="UniPathway" id="UPA00031">
    <property type="reaction ID" value="UER00012"/>
</dbReference>
<evidence type="ECO:0000313" key="12">
    <source>
        <dbReference type="EMBL" id="SKB68987.1"/>
    </source>
</evidence>
<evidence type="ECO:0000313" key="13">
    <source>
        <dbReference type="Proteomes" id="UP000051562"/>
    </source>
</evidence>
<name>A0A0Q3I5C0_9HYPH</name>
<comment type="catalytic activity">
    <reaction evidence="8 9">
        <text>L-histidinol phosphate + 2-oxoglutarate = 3-(imidazol-4-yl)-2-oxopropyl phosphate + L-glutamate</text>
        <dbReference type="Rhea" id="RHEA:23744"/>
        <dbReference type="ChEBI" id="CHEBI:16810"/>
        <dbReference type="ChEBI" id="CHEBI:29985"/>
        <dbReference type="ChEBI" id="CHEBI:57766"/>
        <dbReference type="ChEBI" id="CHEBI:57980"/>
        <dbReference type="EC" id="2.6.1.9"/>
    </reaction>
</comment>
<evidence type="ECO:0000256" key="2">
    <source>
        <dbReference type="ARBA" id="ARBA00005011"/>
    </source>
</evidence>
<dbReference type="CDD" id="cd00609">
    <property type="entry name" value="AAT_like"/>
    <property type="match status" value="1"/>
</dbReference>
<dbReference type="RefSeq" id="WP_055728725.1">
    <property type="nucleotide sequence ID" value="NZ_FUYX01000004.1"/>
</dbReference>
<dbReference type="InterPro" id="IPR004839">
    <property type="entry name" value="Aminotransferase_I/II_large"/>
</dbReference>
<dbReference type="InterPro" id="IPR015421">
    <property type="entry name" value="PyrdxlP-dep_Trfase_major"/>
</dbReference>
<dbReference type="STRING" id="53254.SAMN05660750_01898"/>
<protein>
    <recommendedName>
        <fullName evidence="9">Histidinol-phosphate aminotransferase</fullName>
        <ecNumber evidence="9">2.6.1.9</ecNumber>
    </recommendedName>
    <alternativeName>
        <fullName evidence="9">Imidazole acetol-phosphate transaminase</fullName>
    </alternativeName>
</protein>
<comment type="cofactor">
    <cofactor evidence="1 9">
        <name>pyridoxal 5'-phosphate</name>
        <dbReference type="ChEBI" id="CHEBI:597326"/>
    </cofactor>
</comment>
<evidence type="ECO:0000256" key="1">
    <source>
        <dbReference type="ARBA" id="ARBA00001933"/>
    </source>
</evidence>
<evidence type="ECO:0000313" key="14">
    <source>
        <dbReference type="Proteomes" id="UP000190130"/>
    </source>
</evidence>
<organism evidence="11 13">
    <name type="scientific">Bosea thiooxidans</name>
    <dbReference type="NCBI Taxonomy" id="53254"/>
    <lineage>
        <taxon>Bacteria</taxon>
        <taxon>Pseudomonadati</taxon>
        <taxon>Pseudomonadota</taxon>
        <taxon>Alphaproteobacteria</taxon>
        <taxon>Hyphomicrobiales</taxon>
        <taxon>Boseaceae</taxon>
        <taxon>Bosea</taxon>
    </lineage>
</organism>
<sequence length="368" mass="39039">MTTASRPVPRPGVLDIEAYVPGKSAAPAGVKLHKLSSNETPLGPSPKAVAAFEGVARKLELYPDGTSSKLKQAIAGRYGLDPARIICGNGSDELLELVTKAYLGEGDEGIYSQYGFLVYRIAILAAGGKPVVVPEKNYTADVDGILAAVTSKTKIVFLANPNNPTGTYLPFDEVKRLQAGLPPHVLLVLDAAYAEYVRRNDYAAGLELVAESENVVMTRTFSKIYGLANLRIGWLYAPAHIVDALERIRGPFNVNGAAIEAGAAAIADEAHVAAAIEHNEKWLAWTTAAIEKLGLTVTPSVGNFILIHFPDTPGKTAKEVDAILTQRGFILRGVGAYGLPGALRMTIGSEEANRGVVGVLENIFIGNP</sequence>
<dbReference type="AlphaFoldDB" id="A0A0Q3I5C0"/>
<dbReference type="GO" id="GO:0030170">
    <property type="term" value="F:pyridoxal phosphate binding"/>
    <property type="evidence" value="ECO:0007669"/>
    <property type="project" value="InterPro"/>
</dbReference>
<dbReference type="SUPFAM" id="SSF53383">
    <property type="entry name" value="PLP-dependent transferases"/>
    <property type="match status" value="1"/>
</dbReference>
<evidence type="ECO:0000313" key="11">
    <source>
        <dbReference type="EMBL" id="KQK29925.1"/>
    </source>
</evidence>
<comment type="similarity">
    <text evidence="3 9">Belongs to the class-II pyridoxal-phosphate-dependent aminotransferase family. Histidinol-phosphate aminotransferase subfamily.</text>
</comment>
<evidence type="ECO:0000256" key="3">
    <source>
        <dbReference type="ARBA" id="ARBA00007970"/>
    </source>
</evidence>
<keyword evidence="9" id="KW-0028">Amino-acid biosynthesis</keyword>
<proteinExistence type="inferred from homology"/>
<dbReference type="GO" id="GO:0000105">
    <property type="term" value="P:L-histidine biosynthetic process"/>
    <property type="evidence" value="ECO:0007669"/>
    <property type="project" value="UniProtKB-UniRule"/>
</dbReference>
<keyword evidence="9" id="KW-0368">Histidine biosynthesis</keyword>
<evidence type="ECO:0000256" key="9">
    <source>
        <dbReference type="HAMAP-Rule" id="MF_01023"/>
    </source>
</evidence>
<comment type="pathway">
    <text evidence="2 9">Amino-acid biosynthesis; L-histidine biosynthesis; L-histidine from 5-phospho-alpha-D-ribose 1-diphosphate: step 7/9.</text>
</comment>
<feature type="domain" description="Aminotransferase class I/classII large" evidence="10">
    <location>
        <begin position="33"/>
        <end position="357"/>
    </location>
</feature>
<dbReference type="Gene3D" id="3.90.1150.10">
    <property type="entry name" value="Aspartate Aminotransferase, domain 1"/>
    <property type="match status" value="1"/>
</dbReference>
<dbReference type="HAMAP" id="MF_01023">
    <property type="entry name" value="HisC_aminotrans_2"/>
    <property type="match status" value="1"/>
</dbReference>
<dbReference type="GO" id="GO:0004400">
    <property type="term" value="F:histidinol-phosphate transaminase activity"/>
    <property type="evidence" value="ECO:0007669"/>
    <property type="project" value="UniProtKB-UniRule"/>
</dbReference>
<evidence type="ECO:0000256" key="5">
    <source>
        <dbReference type="ARBA" id="ARBA00022576"/>
    </source>
</evidence>